<evidence type="ECO:0000313" key="4">
    <source>
        <dbReference type="Proteomes" id="UP000051497"/>
    </source>
</evidence>
<reference evidence="2" key="1">
    <citation type="submission" date="2015-09" db="EMBL/GenBank/DDBJ databases">
        <title>Draft Genome Sequences of Two Novel Amoeba-resistant Intranuclear Bacteria, Candidatus Berkiella cookevillensis and Candidatus Berkiella aquae.</title>
        <authorList>
            <person name="Mehari Y.T."/>
            <person name="Arivett B.A."/>
            <person name="Farone A.L."/>
            <person name="Gunderson J.H."/>
            <person name="Farone M.B."/>
        </authorList>
    </citation>
    <scope>NUCLEOTIDE SEQUENCE [LARGE SCALE GENOMIC DNA]</scope>
    <source>
        <strain evidence="2">HT99</strain>
    </source>
</reference>
<accession>A0A0Q9YXC5</accession>
<protein>
    <submittedName>
        <fullName evidence="2">Uncharacterized protein</fullName>
    </submittedName>
</protein>
<reference evidence="3" key="2">
    <citation type="journal article" date="2016" name="Genome Announc.">
        <title>Draft Genome Sequences of Two Novel Amoeba-Resistant Intranuclear Bacteria, 'Candidatus Berkiella cookevillensis' and 'Candidatus Berkiella aquae'.</title>
        <authorList>
            <person name="Mehari Y.T."/>
            <person name="Arivett B.A."/>
            <person name="Farone A.L."/>
            <person name="Gunderson J.H."/>
            <person name="Farone M.B."/>
        </authorList>
    </citation>
    <scope>NUCLEOTIDE SEQUENCE</scope>
    <source>
        <strain evidence="3">HT99</strain>
    </source>
</reference>
<sequence length="80" mass="8666">MRQLTTTELNTISGGNDALLLGVGLGLGAMTLGILASYPTYYSYPSYPVYAAPVCQQVVTPVFDPYTGMYMGDMVDTYCY</sequence>
<dbReference type="EMBL" id="LKAJ01000008">
    <property type="protein sequence ID" value="KRG20792.1"/>
    <property type="molecule type" value="Genomic_DNA"/>
</dbReference>
<gene>
    <name evidence="3" type="ORF">HT99x_007465</name>
    <name evidence="2" type="ORF">HT99x_02009</name>
</gene>
<dbReference type="Proteomes" id="UP000051497">
    <property type="component" value="Unassembled WGS sequence"/>
</dbReference>
<keyword evidence="1" id="KW-1133">Transmembrane helix</keyword>
<evidence type="ECO:0000313" key="2">
    <source>
        <dbReference type="EMBL" id="KRG20792.1"/>
    </source>
</evidence>
<keyword evidence="1" id="KW-0812">Transmembrane</keyword>
<reference evidence="3" key="3">
    <citation type="submission" date="2021-06" db="EMBL/GenBank/DDBJ databases">
        <title>Genomic Description and Analysis of Intracellular Bacteria, Candidatus Berkiella cookevillensis and Candidatus Berkiella aquae.</title>
        <authorList>
            <person name="Kidane D.T."/>
            <person name="Mehari Y.T."/>
            <person name="Rice F.C."/>
            <person name="Arivett B.A."/>
            <person name="Farone A.L."/>
            <person name="Berk S.G."/>
            <person name="Farone M.B."/>
        </authorList>
    </citation>
    <scope>NUCLEOTIDE SEQUENCE</scope>
    <source>
        <strain evidence="3">HT99</strain>
    </source>
</reference>
<name>A0A0Q9YXC5_9GAMM</name>
<dbReference type="STRING" id="295108.HT99x_02009"/>
<proteinExistence type="predicted"/>
<comment type="caution">
    <text evidence="2">The sequence shown here is derived from an EMBL/GenBank/DDBJ whole genome shotgun (WGS) entry which is preliminary data.</text>
</comment>
<organism evidence="2">
    <name type="scientific">Candidatus Berkiella aquae</name>
    <dbReference type="NCBI Taxonomy" id="295108"/>
    <lineage>
        <taxon>Bacteria</taxon>
        <taxon>Pseudomonadati</taxon>
        <taxon>Pseudomonadota</taxon>
        <taxon>Gammaproteobacteria</taxon>
        <taxon>Candidatus Berkiellales</taxon>
        <taxon>Candidatus Berkiellaceae</taxon>
        <taxon>Candidatus Berkiella</taxon>
    </lineage>
</organism>
<evidence type="ECO:0000256" key="1">
    <source>
        <dbReference type="SAM" id="Phobius"/>
    </source>
</evidence>
<keyword evidence="4" id="KW-1185">Reference proteome</keyword>
<keyword evidence="1" id="KW-0472">Membrane</keyword>
<dbReference type="RefSeq" id="WP_075066636.1">
    <property type="nucleotide sequence ID" value="NZ_LKAJ02000001.1"/>
</dbReference>
<feature type="transmembrane region" description="Helical" evidence="1">
    <location>
        <begin position="18"/>
        <end position="38"/>
    </location>
</feature>
<dbReference type="EMBL" id="LKAJ02000001">
    <property type="protein sequence ID" value="MCS5711268.1"/>
    <property type="molecule type" value="Genomic_DNA"/>
</dbReference>
<dbReference type="AlphaFoldDB" id="A0A0Q9YXC5"/>
<evidence type="ECO:0000313" key="3">
    <source>
        <dbReference type="EMBL" id="MCS5711268.1"/>
    </source>
</evidence>